<feature type="transmembrane region" description="Helical" evidence="7">
    <location>
        <begin position="74"/>
        <end position="93"/>
    </location>
</feature>
<gene>
    <name evidence="8" type="primary">aqpZ</name>
    <name evidence="8" type="ORF">Val02_60750</name>
</gene>
<accession>A0A8J3YP59</accession>
<evidence type="ECO:0000256" key="4">
    <source>
        <dbReference type="ARBA" id="ARBA00022989"/>
    </source>
</evidence>
<protein>
    <submittedName>
        <fullName evidence="8">Aquaporin Z</fullName>
    </submittedName>
</protein>
<feature type="transmembrane region" description="Helical" evidence="7">
    <location>
        <begin position="143"/>
        <end position="165"/>
    </location>
</feature>
<dbReference type="EMBL" id="BOPF01000025">
    <property type="protein sequence ID" value="GIJ49189.1"/>
    <property type="molecule type" value="Genomic_DNA"/>
</dbReference>
<dbReference type="InterPro" id="IPR034294">
    <property type="entry name" value="Aquaporin_transptr"/>
</dbReference>
<comment type="similarity">
    <text evidence="6">Belongs to the MIP/aquaporin (TC 1.A.8) family.</text>
</comment>
<feature type="transmembrane region" description="Helical" evidence="7">
    <location>
        <begin position="185"/>
        <end position="205"/>
    </location>
</feature>
<comment type="caution">
    <text evidence="8">The sequence shown here is derived from an EMBL/GenBank/DDBJ whole genome shotgun (WGS) entry which is preliminary data.</text>
</comment>
<feature type="transmembrane region" description="Helical" evidence="7">
    <location>
        <begin position="39"/>
        <end position="62"/>
    </location>
</feature>
<dbReference type="GO" id="GO:0016020">
    <property type="term" value="C:membrane"/>
    <property type="evidence" value="ECO:0007669"/>
    <property type="project" value="UniProtKB-SubCell"/>
</dbReference>
<dbReference type="PROSITE" id="PS00221">
    <property type="entry name" value="MIP"/>
    <property type="match status" value="1"/>
</dbReference>
<evidence type="ECO:0000256" key="5">
    <source>
        <dbReference type="ARBA" id="ARBA00023136"/>
    </source>
</evidence>
<evidence type="ECO:0000313" key="9">
    <source>
        <dbReference type="Proteomes" id="UP000619260"/>
    </source>
</evidence>
<evidence type="ECO:0000256" key="1">
    <source>
        <dbReference type="ARBA" id="ARBA00004141"/>
    </source>
</evidence>
<dbReference type="Proteomes" id="UP000619260">
    <property type="component" value="Unassembled WGS sequence"/>
</dbReference>
<evidence type="ECO:0000256" key="2">
    <source>
        <dbReference type="ARBA" id="ARBA00022448"/>
    </source>
</evidence>
<comment type="subcellular location">
    <subcellularLocation>
        <location evidence="1">Membrane</location>
        <topology evidence="1">Multi-pass membrane protein</topology>
    </subcellularLocation>
</comment>
<dbReference type="PANTHER" id="PTHR45724:SF13">
    <property type="entry name" value="AQUAPORIN NIP1-1-RELATED"/>
    <property type="match status" value="1"/>
</dbReference>
<evidence type="ECO:0000313" key="8">
    <source>
        <dbReference type="EMBL" id="GIJ49189.1"/>
    </source>
</evidence>
<evidence type="ECO:0000256" key="7">
    <source>
        <dbReference type="SAM" id="Phobius"/>
    </source>
</evidence>
<sequence length="271" mass="27579">MRRYAVEALGSFFLVLVITSTVLQGVALAPFAIGTVLMVMIFAGGHVSGAHYNPAVTVALAVRGRFAWRDVPGYCAAQVLGAVAGAAIGRYVLAAKEAESAFTASGRELGAALAAEFLLTFALGFVVLNVATSRHTAGNSFYGLAIGGTVLAGALTVGGISGAVFNPAVAVGVSFAGMVSWSMLPMYLLVQVAAGALAGAAFRVLNPDDVTEPTVPSEEPGAGGLEVTDQLTRIAHSVEALSTAFQGLPGHDGHAAPVDSVERVLSHDGRR</sequence>
<dbReference type="Pfam" id="PF00230">
    <property type="entry name" value="MIP"/>
    <property type="match status" value="1"/>
</dbReference>
<dbReference type="InterPro" id="IPR022357">
    <property type="entry name" value="MIP_CS"/>
</dbReference>
<dbReference type="SUPFAM" id="SSF81338">
    <property type="entry name" value="Aquaporin-like"/>
    <property type="match status" value="1"/>
</dbReference>
<keyword evidence="2 6" id="KW-0813">Transport</keyword>
<name>A0A8J3YP59_9ACTN</name>
<feature type="transmembrane region" description="Helical" evidence="7">
    <location>
        <begin position="113"/>
        <end position="131"/>
    </location>
</feature>
<evidence type="ECO:0000256" key="3">
    <source>
        <dbReference type="ARBA" id="ARBA00022692"/>
    </source>
</evidence>
<keyword evidence="5 7" id="KW-0472">Membrane</keyword>
<dbReference type="AlphaFoldDB" id="A0A8J3YP59"/>
<dbReference type="PANTHER" id="PTHR45724">
    <property type="entry name" value="AQUAPORIN NIP2-1"/>
    <property type="match status" value="1"/>
</dbReference>
<evidence type="ECO:0000256" key="6">
    <source>
        <dbReference type="RuleBase" id="RU000477"/>
    </source>
</evidence>
<dbReference type="Gene3D" id="1.20.1080.10">
    <property type="entry name" value="Glycerol uptake facilitator protein"/>
    <property type="match status" value="2"/>
</dbReference>
<keyword evidence="3 6" id="KW-0812">Transmembrane</keyword>
<dbReference type="InterPro" id="IPR000425">
    <property type="entry name" value="MIP"/>
</dbReference>
<proteinExistence type="inferred from homology"/>
<dbReference type="InterPro" id="IPR023271">
    <property type="entry name" value="Aquaporin-like"/>
</dbReference>
<organism evidence="8 9">
    <name type="scientific">Virgisporangium aliadipatigenens</name>
    <dbReference type="NCBI Taxonomy" id="741659"/>
    <lineage>
        <taxon>Bacteria</taxon>
        <taxon>Bacillati</taxon>
        <taxon>Actinomycetota</taxon>
        <taxon>Actinomycetes</taxon>
        <taxon>Micromonosporales</taxon>
        <taxon>Micromonosporaceae</taxon>
        <taxon>Virgisporangium</taxon>
    </lineage>
</organism>
<keyword evidence="4 7" id="KW-1133">Transmembrane helix</keyword>
<keyword evidence="9" id="KW-1185">Reference proteome</keyword>
<feature type="transmembrane region" description="Helical" evidence="7">
    <location>
        <begin position="12"/>
        <end position="33"/>
    </location>
</feature>
<reference evidence="8" key="1">
    <citation type="submission" date="2021-01" db="EMBL/GenBank/DDBJ databases">
        <title>Whole genome shotgun sequence of Virgisporangium aliadipatigenens NBRC 105644.</title>
        <authorList>
            <person name="Komaki H."/>
            <person name="Tamura T."/>
        </authorList>
    </citation>
    <scope>NUCLEOTIDE SEQUENCE</scope>
    <source>
        <strain evidence="8">NBRC 105644</strain>
    </source>
</reference>
<dbReference type="GO" id="GO:0015267">
    <property type="term" value="F:channel activity"/>
    <property type="evidence" value="ECO:0007669"/>
    <property type="project" value="InterPro"/>
</dbReference>
<dbReference type="PRINTS" id="PR00783">
    <property type="entry name" value="MINTRINSICP"/>
</dbReference>